<accession>X1R2Q3</accession>
<proteinExistence type="predicted"/>
<dbReference type="Gene3D" id="3.90.550.10">
    <property type="entry name" value="Spore Coat Polysaccharide Biosynthesis Protein SpsA, Chain A"/>
    <property type="match status" value="1"/>
</dbReference>
<organism evidence="2">
    <name type="scientific">marine sediment metagenome</name>
    <dbReference type="NCBI Taxonomy" id="412755"/>
    <lineage>
        <taxon>unclassified sequences</taxon>
        <taxon>metagenomes</taxon>
        <taxon>ecological metagenomes</taxon>
    </lineage>
</organism>
<dbReference type="GO" id="GO:0016740">
    <property type="term" value="F:transferase activity"/>
    <property type="evidence" value="ECO:0007669"/>
    <property type="project" value="UniProtKB-KW"/>
</dbReference>
<dbReference type="Pfam" id="PF13632">
    <property type="entry name" value="Glyco_trans_2_3"/>
    <property type="match status" value="1"/>
</dbReference>
<dbReference type="InterPro" id="IPR029044">
    <property type="entry name" value="Nucleotide-diphossugar_trans"/>
</dbReference>
<dbReference type="InterPro" id="IPR001173">
    <property type="entry name" value="Glyco_trans_2-like"/>
</dbReference>
<feature type="non-terminal residue" evidence="2">
    <location>
        <position position="1"/>
    </location>
</feature>
<evidence type="ECO:0000313" key="2">
    <source>
        <dbReference type="EMBL" id="GAI49859.1"/>
    </source>
</evidence>
<dbReference type="AlphaFoldDB" id="X1R2Q3"/>
<reference evidence="2" key="1">
    <citation type="journal article" date="2014" name="Front. Microbiol.">
        <title>High frequency of phylogenetically diverse reductive dehalogenase-homologous genes in deep subseafloor sedimentary metagenomes.</title>
        <authorList>
            <person name="Kawai M."/>
            <person name="Futagami T."/>
            <person name="Toyoda A."/>
            <person name="Takaki Y."/>
            <person name="Nishi S."/>
            <person name="Hori S."/>
            <person name="Arai W."/>
            <person name="Tsubouchi T."/>
            <person name="Morono Y."/>
            <person name="Uchiyama I."/>
            <person name="Ito T."/>
            <person name="Fujiyama A."/>
            <person name="Inagaki F."/>
            <person name="Takami H."/>
        </authorList>
    </citation>
    <scope>NUCLEOTIDE SEQUENCE</scope>
    <source>
        <strain evidence="2">Expedition CK06-06</strain>
    </source>
</reference>
<sequence length="66" mass="7596">AGMVLMVRANVFRKLEGFDEGFFFYVEDTDFCKRAADAGWETWFVPETVALHQGGGERSRHQLVLR</sequence>
<dbReference type="EMBL" id="BARV01037345">
    <property type="protein sequence ID" value="GAI49859.1"/>
    <property type="molecule type" value="Genomic_DNA"/>
</dbReference>
<name>X1R2Q3_9ZZZZ</name>
<feature type="domain" description="Glycosyltransferase 2-like" evidence="1">
    <location>
        <begin position="2"/>
        <end position="48"/>
    </location>
</feature>
<dbReference type="SUPFAM" id="SSF53448">
    <property type="entry name" value="Nucleotide-diphospho-sugar transferases"/>
    <property type="match status" value="1"/>
</dbReference>
<dbReference type="PANTHER" id="PTHR43179">
    <property type="entry name" value="RHAMNOSYLTRANSFERASE WBBL"/>
    <property type="match status" value="1"/>
</dbReference>
<gene>
    <name evidence="2" type="ORF">S06H3_57796</name>
</gene>
<dbReference type="PANTHER" id="PTHR43179:SF7">
    <property type="entry name" value="RHAMNOSYLTRANSFERASE WBBL"/>
    <property type="match status" value="1"/>
</dbReference>
<comment type="caution">
    <text evidence="2">The sequence shown here is derived from an EMBL/GenBank/DDBJ whole genome shotgun (WGS) entry which is preliminary data.</text>
</comment>
<protein>
    <recommendedName>
        <fullName evidence="1">Glycosyltransferase 2-like domain-containing protein</fullName>
    </recommendedName>
</protein>
<evidence type="ECO:0000259" key="1">
    <source>
        <dbReference type="Pfam" id="PF13632"/>
    </source>
</evidence>